<keyword evidence="1" id="KW-0812">Transmembrane</keyword>
<sequence>MKILLLFYLWIIPLIVGLIFFLIAQKASFQKRFYPAYTMIGLAALVFAVCYLIGQPYLGNFFGGTMLFGTVLPFTAAGMKKKK</sequence>
<feature type="transmembrane region" description="Helical" evidence="1">
    <location>
        <begin position="6"/>
        <end position="24"/>
    </location>
</feature>
<evidence type="ECO:0000313" key="4">
    <source>
        <dbReference type="Proteomes" id="UP000036168"/>
    </source>
</evidence>
<dbReference type="PATRIC" id="fig|1664069.3.peg.1493"/>
<evidence type="ECO:0000256" key="1">
    <source>
        <dbReference type="SAM" id="Phobius"/>
    </source>
</evidence>
<evidence type="ECO:0000313" key="2">
    <source>
        <dbReference type="EMBL" id="KRT95841.1"/>
    </source>
</evidence>
<reference evidence="3 5" key="3">
    <citation type="submission" date="2023-03" db="EMBL/GenBank/DDBJ databases">
        <title>Agriculturally important microbes genome sequencing.</title>
        <authorList>
            <person name="Dunlap C."/>
        </authorList>
    </citation>
    <scope>NUCLEOTIDE SEQUENCE [LARGE SCALE GENOMIC DNA]</scope>
    <source>
        <strain evidence="3 5">CBP-3203</strain>
    </source>
</reference>
<proteinExistence type="predicted"/>
<feature type="transmembrane region" description="Helical" evidence="1">
    <location>
        <begin position="60"/>
        <end position="79"/>
    </location>
</feature>
<evidence type="ECO:0000313" key="5">
    <source>
        <dbReference type="Proteomes" id="UP001341297"/>
    </source>
</evidence>
<dbReference type="Proteomes" id="UP000036168">
    <property type="component" value="Unassembled WGS sequence"/>
</dbReference>
<dbReference type="RefSeq" id="WP_048355362.1">
    <property type="nucleotide sequence ID" value="NZ_CP023481.1"/>
</dbReference>
<gene>
    <name evidence="2" type="ORF">AB447_201750</name>
    <name evidence="3" type="ORF">P8828_05205</name>
</gene>
<evidence type="ECO:0008006" key="6">
    <source>
        <dbReference type="Google" id="ProtNLM"/>
    </source>
</evidence>
<dbReference type="AlphaFoldDB" id="A0A0J6EAS5"/>
<comment type="caution">
    <text evidence="2">The sequence shown here is derived from an EMBL/GenBank/DDBJ whole genome shotgun (WGS) entry which is preliminary data.</text>
</comment>
<accession>A0A0J6EVH2</accession>
<accession>A0A0J6EAS5</accession>
<organism evidence="2 4">
    <name type="scientific">Bacillus glycinifermentans</name>
    <dbReference type="NCBI Taxonomy" id="1664069"/>
    <lineage>
        <taxon>Bacteria</taxon>
        <taxon>Bacillati</taxon>
        <taxon>Bacillota</taxon>
        <taxon>Bacilli</taxon>
        <taxon>Bacillales</taxon>
        <taxon>Bacillaceae</taxon>
        <taxon>Bacillus</taxon>
    </lineage>
</organism>
<dbReference type="EMBL" id="JARRTL010000007">
    <property type="protein sequence ID" value="MEC0484245.1"/>
    <property type="molecule type" value="Genomic_DNA"/>
</dbReference>
<dbReference type="STRING" id="1664069.BGLY_0534"/>
<keyword evidence="1" id="KW-0472">Membrane</keyword>
<reference evidence="2" key="2">
    <citation type="submission" date="2015-10" db="EMBL/GenBank/DDBJ databases">
        <authorList>
            <person name="Gilbert D.G."/>
        </authorList>
    </citation>
    <scope>NUCLEOTIDE SEQUENCE</scope>
    <source>
        <strain evidence="2">GO-13</strain>
    </source>
</reference>
<dbReference type="Proteomes" id="UP001341297">
    <property type="component" value="Unassembled WGS sequence"/>
</dbReference>
<dbReference type="OrthoDB" id="2916959at2"/>
<evidence type="ECO:0000313" key="3">
    <source>
        <dbReference type="EMBL" id="MEC0484245.1"/>
    </source>
</evidence>
<feature type="transmembrane region" description="Helical" evidence="1">
    <location>
        <begin position="36"/>
        <end position="54"/>
    </location>
</feature>
<dbReference type="EMBL" id="LECW02000001">
    <property type="protein sequence ID" value="KRT95841.1"/>
    <property type="molecule type" value="Genomic_DNA"/>
</dbReference>
<name>A0A0J6EAS5_9BACI</name>
<reference evidence="2 4" key="1">
    <citation type="journal article" date="2015" name="Int. J. Syst. Evol. Microbiol.">
        <title>Bacillus glycinifermentans sp. nov., isolated from fermented soybean paste.</title>
        <authorList>
            <person name="Kim S.J."/>
            <person name="Dunlap C.A."/>
            <person name="Kwon S.W."/>
            <person name="Rooney A.P."/>
        </authorList>
    </citation>
    <scope>NUCLEOTIDE SEQUENCE [LARGE SCALE GENOMIC DNA]</scope>
    <source>
        <strain evidence="2 4">GO-13</strain>
    </source>
</reference>
<protein>
    <recommendedName>
        <fullName evidence="6">Response regulator</fullName>
    </recommendedName>
</protein>
<keyword evidence="1" id="KW-1133">Transmembrane helix</keyword>
<keyword evidence="5" id="KW-1185">Reference proteome</keyword>